<dbReference type="GO" id="GO:0016887">
    <property type="term" value="F:ATP hydrolysis activity"/>
    <property type="evidence" value="ECO:0007669"/>
    <property type="project" value="InterPro"/>
</dbReference>
<dbReference type="InterPro" id="IPR003593">
    <property type="entry name" value="AAA+_ATPase"/>
</dbReference>
<dbReference type="PROSITE" id="PS50893">
    <property type="entry name" value="ABC_TRANSPORTER_2"/>
    <property type="match status" value="1"/>
</dbReference>
<proteinExistence type="inferred from homology"/>
<dbReference type="RefSeq" id="WP_022938802.1">
    <property type="nucleotide sequence ID" value="NZ_CABKRQ010000006.1"/>
</dbReference>
<dbReference type="Gene3D" id="3.40.50.300">
    <property type="entry name" value="P-loop containing nucleotide triphosphate hydrolases"/>
    <property type="match status" value="1"/>
</dbReference>
<dbReference type="NCBIfam" id="TIGR01727">
    <property type="entry name" value="oligo_HPY"/>
    <property type="match status" value="1"/>
</dbReference>
<dbReference type="FunFam" id="3.40.50.300:FF:000016">
    <property type="entry name" value="Oligopeptide ABC transporter ATP-binding component"/>
    <property type="match status" value="1"/>
</dbReference>
<evidence type="ECO:0000259" key="5">
    <source>
        <dbReference type="PROSITE" id="PS50893"/>
    </source>
</evidence>
<name>A0A318KTH5_9FIRM</name>
<comment type="similarity">
    <text evidence="1">Belongs to the ABC transporter superfamily.</text>
</comment>
<dbReference type="Pfam" id="PF00005">
    <property type="entry name" value="ABC_tran"/>
    <property type="match status" value="1"/>
</dbReference>
<evidence type="ECO:0000256" key="4">
    <source>
        <dbReference type="ARBA" id="ARBA00022840"/>
    </source>
</evidence>
<evidence type="ECO:0000256" key="3">
    <source>
        <dbReference type="ARBA" id="ARBA00022741"/>
    </source>
</evidence>
<dbReference type="Proteomes" id="UP000247612">
    <property type="component" value="Unassembled WGS sequence"/>
</dbReference>
<dbReference type="NCBIfam" id="NF008453">
    <property type="entry name" value="PRK11308.1"/>
    <property type="match status" value="1"/>
</dbReference>
<dbReference type="SUPFAM" id="SSF52540">
    <property type="entry name" value="P-loop containing nucleoside triphosphate hydrolases"/>
    <property type="match status" value="1"/>
</dbReference>
<organism evidence="6 7">
    <name type="scientific">Dielma fastidiosa</name>
    <dbReference type="NCBI Taxonomy" id="1034346"/>
    <lineage>
        <taxon>Bacteria</taxon>
        <taxon>Bacillati</taxon>
        <taxon>Bacillota</taxon>
        <taxon>Erysipelotrichia</taxon>
        <taxon>Erysipelotrichales</taxon>
        <taxon>Erysipelotrichaceae</taxon>
        <taxon>Dielma</taxon>
    </lineage>
</organism>
<evidence type="ECO:0000256" key="2">
    <source>
        <dbReference type="ARBA" id="ARBA00022448"/>
    </source>
</evidence>
<keyword evidence="3" id="KW-0547">Nucleotide-binding</keyword>
<dbReference type="GO" id="GO:0015833">
    <property type="term" value="P:peptide transport"/>
    <property type="evidence" value="ECO:0007669"/>
    <property type="project" value="InterPro"/>
</dbReference>
<evidence type="ECO:0000256" key="1">
    <source>
        <dbReference type="ARBA" id="ARBA00005417"/>
    </source>
</evidence>
<gene>
    <name evidence="6" type="ORF">DES51_10247</name>
</gene>
<dbReference type="InterPro" id="IPR013563">
    <property type="entry name" value="Oligopep_ABC_C"/>
</dbReference>
<dbReference type="CDD" id="cd03257">
    <property type="entry name" value="ABC_NikE_OppD_transporters"/>
    <property type="match status" value="1"/>
</dbReference>
<dbReference type="Pfam" id="PF08352">
    <property type="entry name" value="oligo_HPY"/>
    <property type="match status" value="1"/>
</dbReference>
<dbReference type="GO" id="GO:0055085">
    <property type="term" value="P:transmembrane transport"/>
    <property type="evidence" value="ECO:0007669"/>
    <property type="project" value="UniProtKB-ARBA"/>
</dbReference>
<sequence>MSKPLLSVCDLKVYYPVKIKNGFFNKTAYLKAVDGISFDVNEGETFGIVGESGCGKSTTGKTIVRLNTPTEGTIEFNGEDLFTKDKQKQKEFSKAIQIIFQDPYSSLDPRFTVTQIIEEPMLVHDMGNKQERHERVLALMKDVGLREDQCSKYPHEFSGGQRQRIGVARALASNPKLIVCDEPVSALDVSIQAQILNLMDDLQKKHNLTYIFISHNLSVVKHVCSRIAVMYLGNIVEVADRNGLFDHPYHPYTLALMKAIPIPDPQIQSATDALSGDVPSPLNPPNGCCFHTRCPRCMKICSEVKPKLFEKESGHFVACHLFDEESEKNYE</sequence>
<keyword evidence="2" id="KW-0813">Transport</keyword>
<accession>A0A318KTH5</accession>
<dbReference type="InterPro" id="IPR050319">
    <property type="entry name" value="ABC_transp_ATP-bind"/>
</dbReference>
<dbReference type="AlphaFoldDB" id="A0A318KTH5"/>
<feature type="domain" description="ABC transporter" evidence="5">
    <location>
        <begin position="17"/>
        <end position="257"/>
    </location>
</feature>
<dbReference type="STRING" id="1034346.GCA_000313565_02515"/>
<dbReference type="InterPro" id="IPR027417">
    <property type="entry name" value="P-loop_NTPase"/>
</dbReference>
<keyword evidence="4 6" id="KW-0067">ATP-binding</keyword>
<dbReference type="OrthoDB" id="9806285at2"/>
<dbReference type="PROSITE" id="PS00211">
    <property type="entry name" value="ABC_TRANSPORTER_1"/>
    <property type="match status" value="1"/>
</dbReference>
<dbReference type="InterPro" id="IPR003439">
    <property type="entry name" value="ABC_transporter-like_ATP-bd"/>
</dbReference>
<protein>
    <submittedName>
        <fullName evidence="6">Oligopeptide transport system ATP-binding protein</fullName>
    </submittedName>
</protein>
<evidence type="ECO:0000313" key="7">
    <source>
        <dbReference type="Proteomes" id="UP000247612"/>
    </source>
</evidence>
<dbReference type="InterPro" id="IPR017871">
    <property type="entry name" value="ABC_transporter-like_CS"/>
</dbReference>
<keyword evidence="7" id="KW-1185">Reference proteome</keyword>
<evidence type="ECO:0000313" key="6">
    <source>
        <dbReference type="EMBL" id="PXX80929.1"/>
    </source>
</evidence>
<dbReference type="PANTHER" id="PTHR43776:SF8">
    <property type="entry name" value="ABC TRANSPORTER, ATP-BINDING PROTEIN"/>
    <property type="match status" value="1"/>
</dbReference>
<dbReference type="SMART" id="SM00382">
    <property type="entry name" value="AAA"/>
    <property type="match status" value="1"/>
</dbReference>
<dbReference type="EMBL" id="QJKH01000002">
    <property type="protein sequence ID" value="PXX80929.1"/>
    <property type="molecule type" value="Genomic_DNA"/>
</dbReference>
<dbReference type="PANTHER" id="PTHR43776">
    <property type="entry name" value="TRANSPORT ATP-BINDING PROTEIN"/>
    <property type="match status" value="1"/>
</dbReference>
<reference evidence="6 7" key="1">
    <citation type="submission" date="2018-05" db="EMBL/GenBank/DDBJ databases">
        <title>Genomic Encyclopedia of Type Strains, Phase IV (KMG-IV): sequencing the most valuable type-strain genomes for metagenomic binning, comparative biology and taxonomic classification.</title>
        <authorList>
            <person name="Goeker M."/>
        </authorList>
    </citation>
    <scope>NUCLEOTIDE SEQUENCE [LARGE SCALE GENOMIC DNA]</scope>
    <source>
        <strain evidence="6 7">JC118</strain>
    </source>
</reference>
<comment type="caution">
    <text evidence="6">The sequence shown here is derived from an EMBL/GenBank/DDBJ whole genome shotgun (WGS) entry which is preliminary data.</text>
</comment>
<dbReference type="GO" id="GO:0005524">
    <property type="term" value="F:ATP binding"/>
    <property type="evidence" value="ECO:0007669"/>
    <property type="project" value="UniProtKB-KW"/>
</dbReference>